<dbReference type="CDD" id="cd00452">
    <property type="entry name" value="KDPG_aldolase"/>
    <property type="match status" value="1"/>
</dbReference>
<dbReference type="InterPro" id="IPR031338">
    <property type="entry name" value="KDPG/KHG_AS_2"/>
</dbReference>
<dbReference type="NCBIfam" id="TIGR01182">
    <property type="entry name" value="eda"/>
    <property type="match status" value="1"/>
</dbReference>
<dbReference type="Gene3D" id="3.20.20.70">
    <property type="entry name" value="Aldolase class I"/>
    <property type="match status" value="1"/>
</dbReference>
<name>A0A3P3VT84_9GAMM</name>
<dbReference type="PANTHER" id="PTHR30246">
    <property type="entry name" value="2-KETO-3-DEOXY-6-PHOSPHOGLUCONATE ALDOLASE"/>
    <property type="match status" value="1"/>
</dbReference>
<comment type="catalytic activity">
    <reaction evidence="1">
        <text>2-dehydro-3-deoxy-6-phospho-D-gluconate = D-glyceraldehyde 3-phosphate + pyruvate</text>
        <dbReference type="Rhea" id="RHEA:17089"/>
        <dbReference type="ChEBI" id="CHEBI:15361"/>
        <dbReference type="ChEBI" id="CHEBI:57569"/>
        <dbReference type="ChEBI" id="CHEBI:59776"/>
        <dbReference type="EC" id="4.1.2.14"/>
    </reaction>
</comment>
<evidence type="ECO:0000313" key="10">
    <source>
        <dbReference type="Proteomes" id="UP000280792"/>
    </source>
</evidence>
<accession>A0A3P3VT84</accession>
<dbReference type="SUPFAM" id="SSF51569">
    <property type="entry name" value="Aldolase"/>
    <property type="match status" value="1"/>
</dbReference>
<comment type="pathway">
    <text evidence="2">Carbohydrate acid metabolism; 2-dehydro-3-deoxy-D-gluconate degradation; D-glyceraldehyde 3-phosphate and pyruvate from 2-dehydro-3-deoxy-D-gluconate: step 2/2.</text>
</comment>
<dbReference type="EC" id="4.1.2.14" evidence="5"/>
<dbReference type="InterPro" id="IPR031337">
    <property type="entry name" value="KDPG/KHG_AS_1"/>
</dbReference>
<evidence type="ECO:0000256" key="1">
    <source>
        <dbReference type="ARBA" id="ARBA00000654"/>
    </source>
</evidence>
<reference evidence="9 10" key="2">
    <citation type="submission" date="2018-12" db="EMBL/GenBank/DDBJ databases">
        <title>Simiduia agarivorans gen. nov., sp. nov., a marine, agarolytic bacterium isolated from shallow coastal water from Keelung, Taiwan.</title>
        <authorList>
            <person name="Shieh W.Y."/>
        </authorList>
    </citation>
    <scope>NUCLEOTIDE SEQUENCE [LARGE SCALE GENOMIC DNA]</scope>
    <source>
        <strain evidence="9 10">GTF-13</strain>
    </source>
</reference>
<dbReference type="NCBIfam" id="NF004325">
    <property type="entry name" value="PRK05718.1"/>
    <property type="match status" value="1"/>
</dbReference>
<dbReference type="PROSITE" id="PS00160">
    <property type="entry name" value="ALDOLASE_KDPG_KHG_2"/>
    <property type="match status" value="1"/>
</dbReference>
<sequence length="220" mass="22969">MSRTEDTRALSLLSQTPVLPVLVIDNWRHAVPLARALLAGGISVLEVTLRTDQGLSAIRAIRDEVGEVVVGAGTLTRPAQFAEVAAAGAQFAISPGLTPALLEAAREQPLPYVPAVASASELMMGMERGFHLFKLFPAASCGGTAMLKSLAGPFPEARFCPTGGIGADNFCDYLGLPSVVTVGGSWVAPASLIAGEAWQEIEARARRACEAAREAGVYPQ</sequence>
<dbReference type="EMBL" id="QWEZ01000001">
    <property type="protein sequence ID" value="RRJ83973.1"/>
    <property type="molecule type" value="Genomic_DNA"/>
</dbReference>
<dbReference type="AlphaFoldDB" id="A0A3P3VT84"/>
<comment type="similarity">
    <text evidence="3">Belongs to the KHG/KDPG aldolase family.</text>
</comment>
<dbReference type="GO" id="GO:0008675">
    <property type="term" value="F:2-dehydro-3-deoxy-phosphogluconate aldolase activity"/>
    <property type="evidence" value="ECO:0007669"/>
    <property type="project" value="UniProtKB-EC"/>
</dbReference>
<organism evidence="9 10">
    <name type="scientific">Aestuariirhabdus litorea</name>
    <dbReference type="NCBI Taxonomy" id="2528527"/>
    <lineage>
        <taxon>Bacteria</taxon>
        <taxon>Pseudomonadati</taxon>
        <taxon>Pseudomonadota</taxon>
        <taxon>Gammaproteobacteria</taxon>
        <taxon>Oceanospirillales</taxon>
        <taxon>Aestuariirhabdaceae</taxon>
        <taxon>Aestuariirhabdus</taxon>
    </lineage>
</organism>
<dbReference type="PROSITE" id="PS00159">
    <property type="entry name" value="ALDOLASE_KDPG_KHG_1"/>
    <property type="match status" value="1"/>
</dbReference>
<proteinExistence type="inferred from homology"/>
<dbReference type="InterPro" id="IPR000887">
    <property type="entry name" value="Aldlse_KDPG_KHG"/>
</dbReference>
<dbReference type="PANTHER" id="PTHR30246:SF1">
    <property type="entry name" value="2-DEHYDRO-3-DEOXY-6-PHOSPHOGALACTONATE ALDOLASE-RELATED"/>
    <property type="match status" value="1"/>
</dbReference>
<evidence type="ECO:0000256" key="8">
    <source>
        <dbReference type="ARBA" id="ARBA00023277"/>
    </source>
</evidence>
<keyword evidence="7" id="KW-0704">Schiff base</keyword>
<dbReference type="RefSeq" id="WP_125014399.1">
    <property type="nucleotide sequence ID" value="NZ_QWEZ01000001.1"/>
</dbReference>
<gene>
    <name evidence="9" type="primary">eda</name>
    <name evidence="9" type="ORF">D0544_02305</name>
</gene>
<protein>
    <recommendedName>
        <fullName evidence="5">2-dehydro-3-deoxy-phosphogluconate aldolase</fullName>
        <ecNumber evidence="5">4.1.2.14</ecNumber>
    </recommendedName>
</protein>
<keyword evidence="6 9" id="KW-0456">Lyase</keyword>
<evidence type="ECO:0000256" key="6">
    <source>
        <dbReference type="ARBA" id="ARBA00023239"/>
    </source>
</evidence>
<evidence type="ECO:0000256" key="4">
    <source>
        <dbReference type="ARBA" id="ARBA00011233"/>
    </source>
</evidence>
<dbReference type="Pfam" id="PF01081">
    <property type="entry name" value="Aldolase"/>
    <property type="match status" value="1"/>
</dbReference>
<keyword evidence="8" id="KW-0119">Carbohydrate metabolism</keyword>
<evidence type="ECO:0000313" key="9">
    <source>
        <dbReference type="EMBL" id="RRJ83973.1"/>
    </source>
</evidence>
<evidence type="ECO:0000256" key="7">
    <source>
        <dbReference type="ARBA" id="ARBA00023270"/>
    </source>
</evidence>
<evidence type="ECO:0000256" key="5">
    <source>
        <dbReference type="ARBA" id="ARBA00013063"/>
    </source>
</evidence>
<dbReference type="InterPro" id="IPR013785">
    <property type="entry name" value="Aldolase_TIM"/>
</dbReference>
<dbReference type="Proteomes" id="UP000280792">
    <property type="component" value="Unassembled WGS sequence"/>
</dbReference>
<reference evidence="9 10" key="1">
    <citation type="submission" date="2018-08" db="EMBL/GenBank/DDBJ databases">
        <authorList>
            <person name="Khan S.A."/>
        </authorList>
    </citation>
    <scope>NUCLEOTIDE SEQUENCE [LARGE SCALE GENOMIC DNA]</scope>
    <source>
        <strain evidence="9 10">GTF-13</strain>
    </source>
</reference>
<comment type="subunit">
    <text evidence="4">Homotrimer.</text>
</comment>
<comment type="caution">
    <text evidence="9">The sequence shown here is derived from an EMBL/GenBank/DDBJ whole genome shotgun (WGS) entry which is preliminary data.</text>
</comment>
<evidence type="ECO:0000256" key="3">
    <source>
        <dbReference type="ARBA" id="ARBA00006906"/>
    </source>
</evidence>
<keyword evidence="10" id="KW-1185">Reference proteome</keyword>
<evidence type="ECO:0000256" key="2">
    <source>
        <dbReference type="ARBA" id="ARBA00004736"/>
    </source>
</evidence>